<evidence type="ECO:0000313" key="3">
    <source>
        <dbReference type="Proteomes" id="UP000800097"/>
    </source>
</evidence>
<organism evidence="2 3">
    <name type="scientific">Westerdykella ornata</name>
    <dbReference type="NCBI Taxonomy" id="318751"/>
    <lineage>
        <taxon>Eukaryota</taxon>
        <taxon>Fungi</taxon>
        <taxon>Dikarya</taxon>
        <taxon>Ascomycota</taxon>
        <taxon>Pezizomycotina</taxon>
        <taxon>Dothideomycetes</taxon>
        <taxon>Pleosporomycetidae</taxon>
        <taxon>Pleosporales</taxon>
        <taxon>Sporormiaceae</taxon>
        <taxon>Westerdykella</taxon>
    </lineage>
</organism>
<gene>
    <name evidence="2" type="ORF">EI97DRAFT_180229</name>
</gene>
<sequence length="110" mass="13037">MHLKIYSFCSHPPLQHFTRTSVLVPEHSRALQPPWFPACQDGYSILILFLYCRFPVSSFIASLILLFCRFLFHPTRLDYFQRRRTVQDTLKGLQDTGVRVSRYRSPLYLL</sequence>
<keyword evidence="3" id="KW-1185">Reference proteome</keyword>
<keyword evidence="1" id="KW-0472">Membrane</keyword>
<dbReference type="GeneID" id="54546676"/>
<proteinExistence type="predicted"/>
<dbReference type="EMBL" id="ML986486">
    <property type="protein sequence ID" value="KAF2279566.1"/>
    <property type="molecule type" value="Genomic_DNA"/>
</dbReference>
<keyword evidence="1" id="KW-0812">Transmembrane</keyword>
<evidence type="ECO:0000256" key="1">
    <source>
        <dbReference type="SAM" id="Phobius"/>
    </source>
</evidence>
<dbReference type="RefSeq" id="XP_033657105.1">
    <property type="nucleotide sequence ID" value="XM_033793501.1"/>
</dbReference>
<accession>A0A6A6JUZ3</accession>
<name>A0A6A6JUZ3_WESOR</name>
<reference evidence="2" key="1">
    <citation type="journal article" date="2020" name="Stud. Mycol.">
        <title>101 Dothideomycetes genomes: a test case for predicting lifestyles and emergence of pathogens.</title>
        <authorList>
            <person name="Haridas S."/>
            <person name="Albert R."/>
            <person name="Binder M."/>
            <person name="Bloem J."/>
            <person name="Labutti K."/>
            <person name="Salamov A."/>
            <person name="Andreopoulos B."/>
            <person name="Baker S."/>
            <person name="Barry K."/>
            <person name="Bills G."/>
            <person name="Bluhm B."/>
            <person name="Cannon C."/>
            <person name="Castanera R."/>
            <person name="Culley D."/>
            <person name="Daum C."/>
            <person name="Ezra D."/>
            <person name="Gonzalez J."/>
            <person name="Henrissat B."/>
            <person name="Kuo A."/>
            <person name="Liang C."/>
            <person name="Lipzen A."/>
            <person name="Lutzoni F."/>
            <person name="Magnuson J."/>
            <person name="Mondo S."/>
            <person name="Nolan M."/>
            <person name="Ohm R."/>
            <person name="Pangilinan J."/>
            <person name="Park H.-J."/>
            <person name="Ramirez L."/>
            <person name="Alfaro M."/>
            <person name="Sun H."/>
            <person name="Tritt A."/>
            <person name="Yoshinaga Y."/>
            <person name="Zwiers L.-H."/>
            <person name="Turgeon B."/>
            <person name="Goodwin S."/>
            <person name="Spatafora J."/>
            <person name="Crous P."/>
            <person name="Grigoriev I."/>
        </authorList>
    </citation>
    <scope>NUCLEOTIDE SEQUENCE</scope>
    <source>
        <strain evidence="2">CBS 379.55</strain>
    </source>
</reference>
<keyword evidence="1" id="KW-1133">Transmembrane helix</keyword>
<feature type="transmembrane region" description="Helical" evidence="1">
    <location>
        <begin position="43"/>
        <end position="72"/>
    </location>
</feature>
<dbReference type="Proteomes" id="UP000800097">
    <property type="component" value="Unassembled WGS sequence"/>
</dbReference>
<dbReference type="AlphaFoldDB" id="A0A6A6JUZ3"/>
<protein>
    <submittedName>
        <fullName evidence="2">Uncharacterized protein</fullName>
    </submittedName>
</protein>
<evidence type="ECO:0000313" key="2">
    <source>
        <dbReference type="EMBL" id="KAF2279566.1"/>
    </source>
</evidence>